<keyword evidence="3" id="KW-1185">Reference proteome</keyword>
<dbReference type="EMBL" id="MPUH01000909">
    <property type="protein sequence ID" value="OMJ72345.1"/>
    <property type="molecule type" value="Genomic_DNA"/>
</dbReference>
<dbReference type="Gene3D" id="3.40.50.1820">
    <property type="entry name" value="alpha/beta hydrolase"/>
    <property type="match status" value="1"/>
</dbReference>
<dbReference type="OrthoDB" id="311442at2759"/>
<accession>A0A1R2B6Q9</accession>
<dbReference type="PANTHER" id="PTHR43358">
    <property type="entry name" value="ALPHA/BETA-HYDROLASE"/>
    <property type="match status" value="1"/>
</dbReference>
<proteinExistence type="predicted"/>
<name>A0A1R2B6Q9_9CILI</name>
<reference evidence="2 3" key="1">
    <citation type="submission" date="2016-11" db="EMBL/GenBank/DDBJ databases">
        <title>The macronuclear genome of Stentor coeruleus: a giant cell with tiny introns.</title>
        <authorList>
            <person name="Slabodnick M."/>
            <person name="Ruby J.G."/>
            <person name="Reiff S.B."/>
            <person name="Swart E.C."/>
            <person name="Gosai S."/>
            <person name="Prabakaran S."/>
            <person name="Witkowska E."/>
            <person name="Larue G.E."/>
            <person name="Fisher S."/>
            <person name="Freeman R.M."/>
            <person name="Gunawardena J."/>
            <person name="Chu W."/>
            <person name="Stover N.A."/>
            <person name="Gregory B.D."/>
            <person name="Nowacki M."/>
            <person name="Derisi J."/>
            <person name="Roy S.W."/>
            <person name="Marshall W.F."/>
            <person name="Sood P."/>
        </authorList>
    </citation>
    <scope>NUCLEOTIDE SEQUENCE [LARGE SCALE GENOMIC DNA]</scope>
    <source>
        <strain evidence="2">WM001</strain>
    </source>
</reference>
<dbReference type="Pfam" id="PF12146">
    <property type="entry name" value="Hydrolase_4"/>
    <property type="match status" value="1"/>
</dbReference>
<comment type="caution">
    <text evidence="2">The sequence shown here is derived from an EMBL/GenBank/DDBJ whole genome shotgun (WGS) entry which is preliminary data.</text>
</comment>
<dbReference type="SUPFAM" id="SSF53474">
    <property type="entry name" value="alpha/beta-Hydrolases"/>
    <property type="match status" value="1"/>
</dbReference>
<feature type="domain" description="Serine aminopeptidase S33" evidence="1">
    <location>
        <begin position="59"/>
        <end position="168"/>
    </location>
</feature>
<dbReference type="Proteomes" id="UP000187209">
    <property type="component" value="Unassembled WGS sequence"/>
</dbReference>
<dbReference type="InterPro" id="IPR052920">
    <property type="entry name" value="DNA-binding_regulatory"/>
</dbReference>
<evidence type="ECO:0000313" key="3">
    <source>
        <dbReference type="Proteomes" id="UP000187209"/>
    </source>
</evidence>
<dbReference type="InterPro" id="IPR022742">
    <property type="entry name" value="Hydrolase_4"/>
</dbReference>
<evidence type="ECO:0000259" key="1">
    <source>
        <dbReference type="Pfam" id="PF12146"/>
    </source>
</evidence>
<gene>
    <name evidence="2" type="ORF">SteCoe_29238</name>
</gene>
<dbReference type="InterPro" id="IPR029058">
    <property type="entry name" value="AB_hydrolase_fold"/>
</dbReference>
<dbReference type="AlphaFoldDB" id="A0A1R2B6Q9"/>
<evidence type="ECO:0000313" key="2">
    <source>
        <dbReference type="EMBL" id="OMJ72345.1"/>
    </source>
</evidence>
<sequence length="318" mass="36966">MQMLANLIIRPYRDIYTTRDLHPFYFTMSRRKFFRKDIELLGQRGKLVCSWYDEVNNPAETCVIYCHGNSGSRLDSEEILDLVLKLGMSLFCFDFSGCGLSEGDFVSLGYFEKEDISTVVKYIYSENHEVNIVLWGRSMGAAACIFYSYSNPHIIAMILDSPFADFSKVADEMVAEYKVPKFLRNYLLDRTTEYIKNNANFDIKQLIPRKFIKNCKIPTIFIHSCEDKLIKIDHSRELYEVLKGPKCFMEITGEHNSVRDKIIVGKALKIVQFLITKNRDDEQEMVTARERPPEFQPDLAKLIRHRRGVSQGNNNRNC</sequence>
<organism evidence="2 3">
    <name type="scientific">Stentor coeruleus</name>
    <dbReference type="NCBI Taxonomy" id="5963"/>
    <lineage>
        <taxon>Eukaryota</taxon>
        <taxon>Sar</taxon>
        <taxon>Alveolata</taxon>
        <taxon>Ciliophora</taxon>
        <taxon>Postciliodesmatophora</taxon>
        <taxon>Heterotrichea</taxon>
        <taxon>Heterotrichida</taxon>
        <taxon>Stentoridae</taxon>
        <taxon>Stentor</taxon>
    </lineage>
</organism>
<dbReference type="PANTHER" id="PTHR43358:SF4">
    <property type="entry name" value="ALPHA_BETA HYDROLASE FOLD-1 DOMAIN-CONTAINING PROTEIN"/>
    <property type="match status" value="1"/>
</dbReference>
<protein>
    <recommendedName>
        <fullName evidence="1">Serine aminopeptidase S33 domain-containing protein</fullName>
    </recommendedName>
</protein>